<dbReference type="OrthoDB" id="9979507at2"/>
<comment type="caution">
    <text evidence="1">The sequence shown here is derived from an EMBL/GenBank/DDBJ whole genome shotgun (WGS) entry which is preliminary data.</text>
</comment>
<proteinExistence type="predicted"/>
<sequence>MRAIGAVVPIARTIDSTWRPPAYGPYEYSETEHEDAFKVPAERLHQALQRTRADWEAACRRWNRENPDFVADLAQAAAHARR</sequence>
<dbReference type="RefSeq" id="WP_102908862.1">
    <property type="nucleotide sequence ID" value="NZ_POUC01000058.1"/>
</dbReference>
<evidence type="ECO:0000313" key="2">
    <source>
        <dbReference type="Proteomes" id="UP000235943"/>
    </source>
</evidence>
<protein>
    <submittedName>
        <fullName evidence="1">Uncharacterized protein</fullName>
    </submittedName>
</protein>
<reference evidence="1 2" key="1">
    <citation type="submission" date="2018-01" db="EMBL/GenBank/DDBJ databases">
        <title>Draft genome sequence of Streptomyces sp. 13K301.</title>
        <authorList>
            <person name="Sahin N."/>
            <person name="Saygin H."/>
            <person name="Ay H."/>
        </authorList>
    </citation>
    <scope>NUCLEOTIDE SEQUENCE [LARGE SCALE GENOMIC DNA]</scope>
    <source>
        <strain evidence="1 2">13K301</strain>
    </source>
</reference>
<evidence type="ECO:0000313" key="1">
    <source>
        <dbReference type="EMBL" id="PNG22148.1"/>
    </source>
</evidence>
<accession>A0A2N8TT26</accession>
<organism evidence="1 2">
    <name type="scientific">Streptomyces cahuitamycinicus</name>
    <dbReference type="NCBI Taxonomy" id="2070367"/>
    <lineage>
        <taxon>Bacteria</taxon>
        <taxon>Bacillati</taxon>
        <taxon>Actinomycetota</taxon>
        <taxon>Actinomycetes</taxon>
        <taxon>Kitasatosporales</taxon>
        <taxon>Streptomycetaceae</taxon>
        <taxon>Streptomyces</taxon>
    </lineage>
</organism>
<dbReference type="EMBL" id="POUC01000058">
    <property type="protein sequence ID" value="PNG22148.1"/>
    <property type="molecule type" value="Genomic_DNA"/>
</dbReference>
<name>A0A2N8TT26_9ACTN</name>
<dbReference type="Proteomes" id="UP000235943">
    <property type="component" value="Unassembled WGS sequence"/>
</dbReference>
<gene>
    <name evidence="1" type="ORF">C1J00_11055</name>
</gene>
<dbReference type="AlphaFoldDB" id="A0A2N8TT26"/>
<keyword evidence="2" id="KW-1185">Reference proteome</keyword>